<dbReference type="AlphaFoldDB" id="A0A811N9N4"/>
<dbReference type="Proteomes" id="UP000604825">
    <property type="component" value="Unassembled WGS sequence"/>
</dbReference>
<evidence type="ECO:0000313" key="2">
    <source>
        <dbReference type="Proteomes" id="UP000604825"/>
    </source>
</evidence>
<protein>
    <submittedName>
        <fullName evidence="1">Uncharacterized protein</fullName>
    </submittedName>
</protein>
<keyword evidence="2" id="KW-1185">Reference proteome</keyword>
<organism evidence="1 2">
    <name type="scientific">Miscanthus lutarioriparius</name>
    <dbReference type="NCBI Taxonomy" id="422564"/>
    <lineage>
        <taxon>Eukaryota</taxon>
        <taxon>Viridiplantae</taxon>
        <taxon>Streptophyta</taxon>
        <taxon>Embryophyta</taxon>
        <taxon>Tracheophyta</taxon>
        <taxon>Spermatophyta</taxon>
        <taxon>Magnoliopsida</taxon>
        <taxon>Liliopsida</taxon>
        <taxon>Poales</taxon>
        <taxon>Poaceae</taxon>
        <taxon>PACMAD clade</taxon>
        <taxon>Panicoideae</taxon>
        <taxon>Andropogonodae</taxon>
        <taxon>Andropogoneae</taxon>
        <taxon>Saccharinae</taxon>
        <taxon>Miscanthus</taxon>
    </lineage>
</organism>
<evidence type="ECO:0000313" key="1">
    <source>
        <dbReference type="EMBL" id="CAD6220119.1"/>
    </source>
</evidence>
<proteinExistence type="predicted"/>
<sequence length="132" mass="13571">MERKTPRQPGSRRGGRNACRWRRPWAALRPGASSAWCAEAMGGGGSGGWFAAGRESGRYPAVGGHGSRAGACGGGAVRVTMGARWMRSITEQDPLCVGVAGVASPSGLLPIALPKGLLSPDDTVPLIELSCL</sequence>
<name>A0A811N9N4_9POAL</name>
<accession>A0A811N9N4</accession>
<dbReference type="EMBL" id="CAJGYO010000003">
    <property type="protein sequence ID" value="CAD6220119.1"/>
    <property type="molecule type" value="Genomic_DNA"/>
</dbReference>
<comment type="caution">
    <text evidence="1">The sequence shown here is derived from an EMBL/GenBank/DDBJ whole genome shotgun (WGS) entry which is preliminary data.</text>
</comment>
<gene>
    <name evidence="1" type="ORF">NCGR_LOCUS13692</name>
</gene>
<reference evidence="1" key="1">
    <citation type="submission" date="2020-10" db="EMBL/GenBank/DDBJ databases">
        <authorList>
            <person name="Han B."/>
            <person name="Lu T."/>
            <person name="Zhao Q."/>
            <person name="Huang X."/>
            <person name="Zhao Y."/>
        </authorList>
    </citation>
    <scope>NUCLEOTIDE SEQUENCE</scope>
</reference>